<dbReference type="Pfam" id="PF02798">
    <property type="entry name" value="GST_N"/>
    <property type="match status" value="1"/>
</dbReference>
<dbReference type="SFLD" id="SFLDG00358">
    <property type="entry name" value="Main_(cytGST)"/>
    <property type="match status" value="1"/>
</dbReference>
<dbReference type="GO" id="GO:0016740">
    <property type="term" value="F:transferase activity"/>
    <property type="evidence" value="ECO:0007669"/>
    <property type="project" value="UniProtKB-KW"/>
</dbReference>
<evidence type="ECO:0000313" key="4">
    <source>
        <dbReference type="Proteomes" id="UP000005990"/>
    </source>
</evidence>
<dbReference type="SFLD" id="SFLDS00019">
    <property type="entry name" value="Glutathione_Transferase_(cytos"/>
    <property type="match status" value="1"/>
</dbReference>
<name>E4KPY0_9LACT</name>
<accession>E4KPY0</accession>
<reference evidence="3 4" key="1">
    <citation type="submission" date="2010-10" db="EMBL/GenBank/DDBJ databases">
        <authorList>
            <person name="Durkin A.S."/>
            <person name="Madupu R."/>
            <person name="Torralba M."/>
            <person name="Gillis M."/>
            <person name="Methe B."/>
            <person name="Sutton G."/>
            <person name="Nelson K.E."/>
        </authorList>
    </citation>
    <scope>NUCLEOTIDE SEQUENCE [LARGE SCALE GENOMIC DNA]</scope>
    <source>
        <strain evidence="3 4">ACS-139-V-Col8</strain>
    </source>
</reference>
<protein>
    <submittedName>
        <fullName evidence="3">Putative glutathione S-transferase YghU</fullName>
    </submittedName>
</protein>
<dbReference type="Pfam" id="PF14497">
    <property type="entry name" value="GST_C_3"/>
    <property type="match status" value="1"/>
</dbReference>
<dbReference type="InterPro" id="IPR004046">
    <property type="entry name" value="GST_C"/>
</dbReference>
<feature type="domain" description="GST C-terminal" evidence="2">
    <location>
        <begin position="133"/>
        <end position="261"/>
    </location>
</feature>
<dbReference type="InterPro" id="IPR004045">
    <property type="entry name" value="Glutathione_S-Trfase_N"/>
</dbReference>
<dbReference type="Gene3D" id="1.20.1050.10">
    <property type="match status" value="1"/>
</dbReference>
<dbReference type="InterPro" id="IPR040079">
    <property type="entry name" value="Glutathione_S-Trfase"/>
</dbReference>
<organism evidence="3 4">
    <name type="scientific">Eremococcus coleocola ACS-139-V-Col8</name>
    <dbReference type="NCBI Taxonomy" id="908337"/>
    <lineage>
        <taxon>Bacteria</taxon>
        <taxon>Bacillati</taxon>
        <taxon>Bacillota</taxon>
        <taxon>Bacilli</taxon>
        <taxon>Lactobacillales</taxon>
        <taxon>Aerococcaceae</taxon>
        <taxon>Eremococcus</taxon>
    </lineage>
</organism>
<dbReference type="RefSeq" id="WP_006418391.1">
    <property type="nucleotide sequence ID" value="NZ_AENN01000015.1"/>
</dbReference>
<sequence length="261" mass="29322">MTDYQIPQVWEWDQANDDLAGNRPTAGARFDQSLPVGQGDLQIYSLGTPNGIKVAIMVQELLALGKISDQDYDLFKIKIGEGDQFGSDFVAINPNSKIPAMVDRSQTPALPIFESGSILLYLAEKYQALLPDDLTGRTQTLNWVFWQTGTGPYVGGGFGHFFHYAPTPQKYPIDRFTMETKRQLDLLDQWLGDHAYMVGENYTIADIMIWSWYGQLIKDDLYEGAAQFLAADTYKNLGTWADKIAARPAVQAALEMEYQEI</sequence>
<keyword evidence="3" id="KW-0808">Transferase</keyword>
<dbReference type="SUPFAM" id="SSF47616">
    <property type="entry name" value="GST C-terminal domain-like"/>
    <property type="match status" value="1"/>
</dbReference>
<dbReference type="Proteomes" id="UP000005990">
    <property type="component" value="Unassembled WGS sequence"/>
</dbReference>
<dbReference type="InterPro" id="IPR010987">
    <property type="entry name" value="Glutathione-S-Trfase_C-like"/>
</dbReference>
<evidence type="ECO:0000259" key="1">
    <source>
        <dbReference type="PROSITE" id="PS50404"/>
    </source>
</evidence>
<dbReference type="CDD" id="cd03048">
    <property type="entry name" value="GST_N_Ure2p_like"/>
    <property type="match status" value="1"/>
</dbReference>
<evidence type="ECO:0000259" key="2">
    <source>
        <dbReference type="PROSITE" id="PS50405"/>
    </source>
</evidence>
<proteinExistence type="predicted"/>
<dbReference type="InterPro" id="IPR036249">
    <property type="entry name" value="Thioredoxin-like_sf"/>
</dbReference>
<dbReference type="SUPFAM" id="SSF52833">
    <property type="entry name" value="Thioredoxin-like"/>
    <property type="match status" value="1"/>
</dbReference>
<evidence type="ECO:0000313" key="3">
    <source>
        <dbReference type="EMBL" id="EFR31188.1"/>
    </source>
</evidence>
<dbReference type="NCBIfam" id="NF008731">
    <property type="entry name" value="PRK11752.1"/>
    <property type="match status" value="1"/>
</dbReference>
<gene>
    <name evidence="3" type="ORF">HMPREF9257_1619</name>
</gene>
<dbReference type="SFLD" id="SFLDG01151">
    <property type="entry name" value="Main.2:_Nu-like"/>
    <property type="match status" value="1"/>
</dbReference>
<dbReference type="InterPro" id="IPR036282">
    <property type="entry name" value="Glutathione-S-Trfase_C_sf"/>
</dbReference>
<dbReference type="PROSITE" id="PS50404">
    <property type="entry name" value="GST_NTER"/>
    <property type="match status" value="1"/>
</dbReference>
<dbReference type="eggNOG" id="COG0625">
    <property type="taxonomic scope" value="Bacteria"/>
</dbReference>
<keyword evidence="4" id="KW-1185">Reference proteome</keyword>
<dbReference type="AlphaFoldDB" id="E4KPY0"/>
<feature type="domain" description="GST N-terminal" evidence="1">
    <location>
        <begin position="42"/>
        <end position="130"/>
    </location>
</feature>
<comment type="caution">
    <text evidence="3">The sequence shown here is derived from an EMBL/GenBank/DDBJ whole genome shotgun (WGS) entry which is preliminary data.</text>
</comment>
<dbReference type="PANTHER" id="PTHR44051">
    <property type="entry name" value="GLUTATHIONE S-TRANSFERASE-RELATED"/>
    <property type="match status" value="1"/>
</dbReference>
<dbReference type="PANTHER" id="PTHR44051:SF22">
    <property type="entry name" value="DISULFIDE-BOND OXIDOREDUCTASE YGHU"/>
    <property type="match status" value="1"/>
</dbReference>
<dbReference type="Gene3D" id="3.40.30.10">
    <property type="entry name" value="Glutaredoxin"/>
    <property type="match status" value="1"/>
</dbReference>
<dbReference type="EMBL" id="AENN01000015">
    <property type="protein sequence ID" value="EFR31188.1"/>
    <property type="molecule type" value="Genomic_DNA"/>
</dbReference>
<dbReference type="PROSITE" id="PS50405">
    <property type="entry name" value="GST_CTER"/>
    <property type="match status" value="1"/>
</dbReference>
<dbReference type="OrthoDB" id="9770408at2"/>
<dbReference type="STRING" id="908337.HMPREF9257_1619"/>